<dbReference type="EMBL" id="KI694605">
    <property type="protein sequence ID" value="ETM39435.1"/>
    <property type="molecule type" value="Genomic_DNA"/>
</dbReference>
<dbReference type="VEuPathDB" id="FungiDB:PPTG_15435"/>
<sequence length="74" mass="7932">MTESITVPQLLCAAGNGPPLVSEGVVVEKILKANFAIAKQSNVVNFPDMIHGWVCRGNIDDPPTKEAVKKGQMQ</sequence>
<proteinExistence type="predicted"/>
<organism evidence="1">
    <name type="scientific">Phytophthora nicotianae</name>
    <name type="common">Potato buckeye rot agent</name>
    <name type="synonym">Phytophthora parasitica</name>
    <dbReference type="NCBI Taxonomy" id="4792"/>
    <lineage>
        <taxon>Eukaryota</taxon>
        <taxon>Sar</taxon>
        <taxon>Stramenopiles</taxon>
        <taxon>Oomycota</taxon>
        <taxon>Peronosporomycetes</taxon>
        <taxon>Peronosporales</taxon>
        <taxon>Peronosporaceae</taxon>
        <taxon>Phytophthora</taxon>
    </lineage>
</organism>
<accession>W2MT18</accession>
<gene>
    <name evidence="1" type="ORF">L914_14417</name>
</gene>
<dbReference type="AlphaFoldDB" id="W2MT18"/>
<dbReference type="Proteomes" id="UP000054532">
    <property type="component" value="Unassembled WGS sequence"/>
</dbReference>
<reference evidence="1" key="1">
    <citation type="submission" date="2013-11" db="EMBL/GenBank/DDBJ databases">
        <title>The Genome Sequence of Phytophthora parasitica IAC_01/95.</title>
        <authorList>
            <consortium name="The Broad Institute Genomics Platform"/>
            <person name="Russ C."/>
            <person name="Tyler B."/>
            <person name="Panabieres F."/>
            <person name="Shan W."/>
            <person name="Tripathy S."/>
            <person name="Grunwald N."/>
            <person name="Machado M."/>
            <person name="Johnson C.S."/>
            <person name="Arredondo F."/>
            <person name="Hong C."/>
            <person name="Coffey M."/>
            <person name="Young S.K."/>
            <person name="Zeng Q."/>
            <person name="Gargeya S."/>
            <person name="Fitzgerald M."/>
            <person name="Abouelleil A."/>
            <person name="Alvarado L."/>
            <person name="Chapman S.B."/>
            <person name="Gainer-Dewar J."/>
            <person name="Goldberg J."/>
            <person name="Griggs A."/>
            <person name="Gujja S."/>
            <person name="Hansen M."/>
            <person name="Howarth C."/>
            <person name="Imamovic A."/>
            <person name="Ireland A."/>
            <person name="Larimer J."/>
            <person name="McCowan C."/>
            <person name="Murphy C."/>
            <person name="Pearson M."/>
            <person name="Poon T.W."/>
            <person name="Priest M."/>
            <person name="Roberts A."/>
            <person name="Saif S."/>
            <person name="Shea T."/>
            <person name="Sykes S."/>
            <person name="Wortman J."/>
            <person name="Nusbaum C."/>
            <person name="Birren B."/>
        </authorList>
    </citation>
    <scope>NUCLEOTIDE SEQUENCE [LARGE SCALE GENOMIC DNA]</scope>
    <source>
        <strain evidence="1">IAC_01/95</strain>
    </source>
</reference>
<name>W2MT18_PHYNI</name>
<protein>
    <recommendedName>
        <fullName evidence="2">Alpha/beta hydrolase fold-3 domain-containing protein</fullName>
    </recommendedName>
</protein>
<evidence type="ECO:0000313" key="1">
    <source>
        <dbReference type="EMBL" id="ETM39435.1"/>
    </source>
</evidence>
<evidence type="ECO:0008006" key="2">
    <source>
        <dbReference type="Google" id="ProtNLM"/>
    </source>
</evidence>